<dbReference type="AlphaFoldDB" id="A0A6I7HR76"/>
<evidence type="ECO:0000313" key="1">
    <source>
        <dbReference type="EMBL" id="RCW27590.1"/>
    </source>
</evidence>
<evidence type="ECO:0000313" key="2">
    <source>
        <dbReference type="Proteomes" id="UP000252582"/>
    </source>
</evidence>
<sequence>MASGLPSFRELVEKIYADLGENWSLHAAELEGMRENGILSGQYDRVLRCLERRLSGTNPIHNRRMRERIRSAVRAALNVSTAGSLENHLALMELSRDEAGKSRLLTTNFDTLFERSWKVGRGDAIASHAGVALPPPRGAGFSGVLHLHGRLSDPDAALNLSETDIVLTSAEFGDAYLRTGWASRYMYDLARSHTLVLIGYQAEDPPMRYLLEALEADRERFSDLKQVYAFAPAKDGDGQLQEALWRAKGVVPILYRTAGHDHSALYNTILEWWTYSRDPTAWRTQRLAVILGKEPDSATDDEMAECIALLSHGDASEILGSIRPDAKWVKPLVDRRVFRSGGAHLGSWAAAKVNDPDMARACAPHSIADERGRWLLRRALGDQKQTIPTAIGQAWRLMLRQPSPGENQLGQEWFHAVPLIKRGITDFDVRSTIAQIFRPRLRLSTPFRYELHEQGDDEPEDAEIRISDLIRVDFEGATYPSTSDVMEIWPSDSGHVRQLLNTLDRALLDSLEEAGDVEFLSGWDRASSDVASVAKHPQNSHRSGFYPITRLVADLWDKLATLDSEAARGIALRWRRSQFELVQRLWLYTLHNPIFDADVAADAVIELSDKVFWGSHSPVEMMRMLVGRWSDIRREARERIEDRFRSGIPQSFYAIEIADDTEKWQSIQDSLVFRRLGRLQSSGCELTQDSVDLLNQVRMRHPEWASRPGERDDFSHWMEMHSGPDGEAEKLANVSEERLVDEAMRLQREDSFHQGDIWRVFCAADPARALRGLLSEAQANNWNSEAWRSLFNAAMNVEATDFQNTLADAVLDMPDATLTEILTPATQWLERKRESIGTHFLALWDKMGTLAYPEADVESEESQDDSDLMFEVLNRPGGILAWSMLDALGALQPAKDSGLPENFRDRFNKMVAAEGRAGLLARVLIAERLNYLDYIDSDWAHENLIPKLEWDHSEAKALWQGYARSRIGAADIFNRLKPAMIEAIEKRKLGDNELENILANLVSVAIWHHSGEGAEFELLDSELRRLLTLGPASLRRHVSWMLWRVVSDVDDGTDDQPSSPSNLWNEVVGPLFSSIWPLDASLRDEQTSQNLVHMVLDCGDALPNAVSRVSDYLMPYQLYEISHTLRLDEKHDVLVGRYPLTFIELANVLIDPTAYPVPRDLRKLLDDCAAADQSVKHHDAYIRLDGLARQASA</sequence>
<organism evidence="1 2">
    <name type="scientific">Ciceribacter lividus</name>
    <dbReference type="NCBI Taxonomy" id="1197950"/>
    <lineage>
        <taxon>Bacteria</taxon>
        <taxon>Pseudomonadati</taxon>
        <taxon>Pseudomonadota</taxon>
        <taxon>Alphaproteobacteria</taxon>
        <taxon>Hyphomicrobiales</taxon>
        <taxon>Rhizobiaceae</taxon>
        <taxon>Ciceribacter</taxon>
    </lineage>
</organism>
<dbReference type="EMBL" id="QPIX01000002">
    <property type="protein sequence ID" value="RCW27590.1"/>
    <property type="molecule type" value="Genomic_DNA"/>
</dbReference>
<comment type="caution">
    <text evidence="1">The sequence shown here is derived from an EMBL/GenBank/DDBJ whole genome shotgun (WGS) entry which is preliminary data.</text>
</comment>
<name>A0A6I7HR76_9HYPH</name>
<dbReference type="Proteomes" id="UP000252582">
    <property type="component" value="Unassembled WGS sequence"/>
</dbReference>
<dbReference type="RefSeq" id="WP_114361918.1">
    <property type="nucleotide sequence ID" value="NZ_QPIX01000002.1"/>
</dbReference>
<keyword evidence="2" id="KW-1185">Reference proteome</keyword>
<accession>A0A6I7HR76</accession>
<proteinExistence type="predicted"/>
<dbReference type="SUPFAM" id="SSF52467">
    <property type="entry name" value="DHS-like NAD/FAD-binding domain"/>
    <property type="match status" value="1"/>
</dbReference>
<protein>
    <submittedName>
        <fullName evidence="1">SIR2-like protein</fullName>
    </submittedName>
</protein>
<dbReference type="InterPro" id="IPR029035">
    <property type="entry name" value="DHS-like_NAD/FAD-binding_dom"/>
</dbReference>
<gene>
    <name evidence="1" type="ORF">DFR48_10274</name>
</gene>
<reference evidence="1 2" key="1">
    <citation type="submission" date="2018-07" db="EMBL/GenBank/DDBJ databases">
        <title>Genomic Encyclopedia of Type Strains, Phase IV (KMG-IV): sequencing the most valuable type-strain genomes for metagenomic binning, comparative biology and taxonomic classification.</title>
        <authorList>
            <person name="Goeker M."/>
        </authorList>
    </citation>
    <scope>NUCLEOTIDE SEQUENCE [LARGE SCALE GENOMIC DNA]</scope>
    <source>
        <strain evidence="1 2">DSM 25528</strain>
    </source>
</reference>
<dbReference type="Pfam" id="PF13289">
    <property type="entry name" value="SIR2_2"/>
    <property type="match status" value="1"/>
</dbReference>